<sequence length="102" mass="12053">HLGYCYIIIHMVFSLLQSLREEEKMGEVCPSAELVYRQYDKDKKTKFLIDWFKAELALRDEYAQKIHGQHKDAFLEKHQDHVEKLAGSWREQRLAVSMSAVV</sequence>
<dbReference type="Proteomes" id="UP000230837">
    <property type="component" value="Unassembled WGS sequence"/>
</dbReference>
<feature type="non-terminal residue" evidence="1">
    <location>
        <position position="1"/>
    </location>
</feature>
<evidence type="ECO:0000313" key="2">
    <source>
        <dbReference type="Proteomes" id="UP000230837"/>
    </source>
</evidence>
<organism evidence="1 2">
    <name type="scientific">Candidatus Kaiserbacteria bacterium CG_4_8_14_3_um_filter_38_9</name>
    <dbReference type="NCBI Taxonomy" id="1974599"/>
    <lineage>
        <taxon>Bacteria</taxon>
        <taxon>Candidatus Kaiseribacteriota</taxon>
    </lineage>
</organism>
<protein>
    <submittedName>
        <fullName evidence="1">Uncharacterized protein</fullName>
    </submittedName>
</protein>
<proteinExistence type="predicted"/>
<name>A0A2M7IMY5_9BACT</name>
<dbReference type="AlphaFoldDB" id="A0A2M7IMY5"/>
<accession>A0A2M7IMY5</accession>
<comment type="caution">
    <text evidence="1">The sequence shown here is derived from an EMBL/GenBank/DDBJ whole genome shotgun (WGS) entry which is preliminary data.</text>
</comment>
<evidence type="ECO:0000313" key="1">
    <source>
        <dbReference type="EMBL" id="PIW96712.1"/>
    </source>
</evidence>
<gene>
    <name evidence="1" type="ORF">COZ82_03470</name>
</gene>
<dbReference type="EMBL" id="PFHR01000185">
    <property type="protein sequence ID" value="PIW96712.1"/>
    <property type="molecule type" value="Genomic_DNA"/>
</dbReference>
<reference evidence="2" key="1">
    <citation type="submission" date="2017-09" db="EMBL/GenBank/DDBJ databases">
        <title>Depth-based differentiation of microbial function through sediment-hosted aquifers and enrichment of novel symbionts in the deep terrestrial subsurface.</title>
        <authorList>
            <person name="Probst A.J."/>
            <person name="Ladd B."/>
            <person name="Jarett J.K."/>
            <person name="Geller-Mcgrath D.E."/>
            <person name="Sieber C.M.K."/>
            <person name="Emerson J.B."/>
            <person name="Anantharaman K."/>
            <person name="Thomas B.C."/>
            <person name="Malmstrom R."/>
            <person name="Stieglmeier M."/>
            <person name="Klingl A."/>
            <person name="Woyke T."/>
            <person name="Ryan C.M."/>
            <person name="Banfield J.F."/>
        </authorList>
    </citation>
    <scope>NUCLEOTIDE SEQUENCE [LARGE SCALE GENOMIC DNA]</scope>
</reference>